<evidence type="ECO:0000256" key="1">
    <source>
        <dbReference type="SAM" id="MobiDB-lite"/>
    </source>
</evidence>
<keyword evidence="3" id="KW-1185">Reference proteome</keyword>
<dbReference type="EMBL" id="BQNB010016107">
    <property type="protein sequence ID" value="GJT47892.1"/>
    <property type="molecule type" value="Genomic_DNA"/>
</dbReference>
<name>A0ABQ5EBE4_9ASTR</name>
<reference evidence="2" key="1">
    <citation type="journal article" date="2022" name="Int. J. Mol. Sci.">
        <title>Draft Genome of Tanacetum Coccineum: Genomic Comparison of Closely Related Tanacetum-Family Plants.</title>
        <authorList>
            <person name="Yamashiro T."/>
            <person name="Shiraishi A."/>
            <person name="Nakayama K."/>
            <person name="Satake H."/>
        </authorList>
    </citation>
    <scope>NUCLEOTIDE SEQUENCE</scope>
</reference>
<gene>
    <name evidence="2" type="ORF">Tco_0974049</name>
</gene>
<comment type="caution">
    <text evidence="2">The sequence shown here is derived from an EMBL/GenBank/DDBJ whole genome shotgun (WGS) entry which is preliminary data.</text>
</comment>
<evidence type="ECO:0000313" key="3">
    <source>
        <dbReference type="Proteomes" id="UP001151760"/>
    </source>
</evidence>
<feature type="region of interest" description="Disordered" evidence="1">
    <location>
        <begin position="194"/>
        <end position="215"/>
    </location>
</feature>
<accession>A0ABQ5EBE4</accession>
<proteinExistence type="predicted"/>
<evidence type="ECO:0000313" key="2">
    <source>
        <dbReference type="EMBL" id="GJT47892.1"/>
    </source>
</evidence>
<organism evidence="2 3">
    <name type="scientific">Tanacetum coccineum</name>
    <dbReference type="NCBI Taxonomy" id="301880"/>
    <lineage>
        <taxon>Eukaryota</taxon>
        <taxon>Viridiplantae</taxon>
        <taxon>Streptophyta</taxon>
        <taxon>Embryophyta</taxon>
        <taxon>Tracheophyta</taxon>
        <taxon>Spermatophyta</taxon>
        <taxon>Magnoliopsida</taxon>
        <taxon>eudicotyledons</taxon>
        <taxon>Gunneridae</taxon>
        <taxon>Pentapetalae</taxon>
        <taxon>asterids</taxon>
        <taxon>campanulids</taxon>
        <taxon>Asterales</taxon>
        <taxon>Asteraceae</taxon>
        <taxon>Asteroideae</taxon>
        <taxon>Anthemideae</taxon>
        <taxon>Anthemidinae</taxon>
        <taxon>Tanacetum</taxon>
    </lineage>
</organism>
<protein>
    <submittedName>
        <fullName evidence="2">Uncharacterized protein</fullName>
    </submittedName>
</protein>
<sequence>MFSIRIHNGGRFHKFSGIRYVDGAVDIFDMVDIGLFSLIELDEIVLYTHGKDFVCDSVTPRSIPHGMLSPRTDEPIIIYTQLSGVQALDIKDHVLLTTHLRFSAINLSFISVQPTVNQVIDDVIRHISFDDMELDGDACFGDVASTQEEDNVSEVPNDHVVNESNTHVDVEPGVDVVRTKERIVKHVRVDEVVHGSGQESVEQGNGGEFVEHGSG</sequence>
<dbReference type="Proteomes" id="UP001151760">
    <property type="component" value="Unassembled WGS sequence"/>
</dbReference>
<reference evidence="2" key="2">
    <citation type="submission" date="2022-01" db="EMBL/GenBank/DDBJ databases">
        <authorList>
            <person name="Yamashiro T."/>
            <person name="Shiraishi A."/>
            <person name="Satake H."/>
            <person name="Nakayama K."/>
        </authorList>
    </citation>
    <scope>NUCLEOTIDE SEQUENCE</scope>
</reference>